<keyword evidence="1" id="KW-0472">Membrane</keyword>
<name>A0A409W0Z5_PSICY</name>
<evidence type="ECO:0000313" key="2">
    <source>
        <dbReference type="EMBL" id="PPQ72177.1"/>
    </source>
</evidence>
<feature type="transmembrane region" description="Helical" evidence="1">
    <location>
        <begin position="67"/>
        <end position="89"/>
    </location>
</feature>
<sequence length="383" mass="42354">MSTTDIPIPVNVQDGIIRANLNSSMLLNVLMALQAHVHWSGIYSLVYAGTMYLYVSKKISHSPNHRIVLSAMSLLYLLCFSEFVVQWYFLNWAIVSNGDTRESIFLETVGGGPPWIFVLDDFLFFAALIVSDGLLVGNYKYIINQRRMIYVWRCFNIWGRSFRVISVPLALLVAEFVLRIKDSPILLMTYLVIAGLFCAVMILAGLSTNISTDPDPNLFNRAESALTFISLGSTVVSTFLIGYRIHFSPSSNLNVSSSSLQRVFNHIWILIVESAAIYSLVLLLDAISIVVPSFGELGSPWAEAEYYIESVLIPVAGMAPTILVARLALTNTDSMIAGSTITRVSNLQFKSQIGSSSLSANKFGDDSAVVEEKMESLHGDHRV</sequence>
<keyword evidence="1" id="KW-0812">Transmembrane</keyword>
<feature type="transmembrane region" description="Helical" evidence="1">
    <location>
        <begin position="267"/>
        <end position="291"/>
    </location>
</feature>
<reference evidence="2 3" key="1">
    <citation type="journal article" date="2018" name="Evol. Lett.">
        <title>Horizontal gene cluster transfer increased hallucinogenic mushroom diversity.</title>
        <authorList>
            <person name="Reynolds H.T."/>
            <person name="Vijayakumar V."/>
            <person name="Gluck-Thaler E."/>
            <person name="Korotkin H.B."/>
            <person name="Matheny P.B."/>
            <person name="Slot J.C."/>
        </authorList>
    </citation>
    <scope>NUCLEOTIDE SEQUENCE [LARGE SCALE GENOMIC DNA]</scope>
    <source>
        <strain evidence="2 3">2631</strain>
    </source>
</reference>
<evidence type="ECO:0000313" key="3">
    <source>
        <dbReference type="Proteomes" id="UP000283269"/>
    </source>
</evidence>
<proteinExistence type="predicted"/>
<gene>
    <name evidence="2" type="ORF">CVT25_008818</name>
</gene>
<protein>
    <submittedName>
        <fullName evidence="2">Uncharacterized protein</fullName>
    </submittedName>
</protein>
<feature type="transmembrane region" description="Helical" evidence="1">
    <location>
        <begin position="311"/>
        <end position="329"/>
    </location>
</feature>
<organism evidence="2 3">
    <name type="scientific">Psilocybe cyanescens</name>
    <dbReference type="NCBI Taxonomy" id="93625"/>
    <lineage>
        <taxon>Eukaryota</taxon>
        <taxon>Fungi</taxon>
        <taxon>Dikarya</taxon>
        <taxon>Basidiomycota</taxon>
        <taxon>Agaricomycotina</taxon>
        <taxon>Agaricomycetes</taxon>
        <taxon>Agaricomycetidae</taxon>
        <taxon>Agaricales</taxon>
        <taxon>Agaricineae</taxon>
        <taxon>Strophariaceae</taxon>
        <taxon>Psilocybe</taxon>
    </lineage>
</organism>
<feature type="transmembrane region" description="Helical" evidence="1">
    <location>
        <begin position="226"/>
        <end position="246"/>
    </location>
</feature>
<accession>A0A409W0Z5</accession>
<dbReference type="Proteomes" id="UP000283269">
    <property type="component" value="Unassembled WGS sequence"/>
</dbReference>
<dbReference type="STRING" id="93625.A0A409W0Z5"/>
<dbReference type="InParanoid" id="A0A409W0Z5"/>
<evidence type="ECO:0000256" key="1">
    <source>
        <dbReference type="SAM" id="Phobius"/>
    </source>
</evidence>
<dbReference type="EMBL" id="NHYD01003831">
    <property type="protein sequence ID" value="PPQ72177.1"/>
    <property type="molecule type" value="Genomic_DNA"/>
</dbReference>
<comment type="caution">
    <text evidence="2">The sequence shown here is derived from an EMBL/GenBank/DDBJ whole genome shotgun (WGS) entry which is preliminary data.</text>
</comment>
<feature type="transmembrane region" description="Helical" evidence="1">
    <location>
        <begin position="122"/>
        <end position="143"/>
    </location>
</feature>
<feature type="transmembrane region" description="Helical" evidence="1">
    <location>
        <begin position="37"/>
        <end position="55"/>
    </location>
</feature>
<keyword evidence="1" id="KW-1133">Transmembrane helix</keyword>
<keyword evidence="3" id="KW-1185">Reference proteome</keyword>
<feature type="transmembrane region" description="Helical" evidence="1">
    <location>
        <begin position="185"/>
        <end position="206"/>
    </location>
</feature>
<dbReference type="AlphaFoldDB" id="A0A409W0Z5"/>